<sequence length="38" mass="4582">MFDEFFYRRRKNKGILYVMISFIVLSVLLVAAGIYYIM</sequence>
<organism evidence="2">
    <name type="scientific">Brevibacillus laterosporus</name>
    <name type="common">Bacillus laterosporus</name>
    <dbReference type="NCBI Taxonomy" id="1465"/>
    <lineage>
        <taxon>Bacteria</taxon>
        <taxon>Bacillati</taxon>
        <taxon>Bacillota</taxon>
        <taxon>Bacilli</taxon>
        <taxon>Bacillales</taxon>
        <taxon>Paenibacillaceae</taxon>
        <taxon>Brevibacillus</taxon>
    </lineage>
</organism>
<dbReference type="EMBL" id="CP011074">
    <property type="protein sequence ID" value="AKF92325.1"/>
    <property type="molecule type" value="Genomic_DNA"/>
</dbReference>
<accession>A0A0F7BYL0</accession>
<name>A0A0F7BYL0_BRELA</name>
<evidence type="ECO:0000313" key="2">
    <source>
        <dbReference type="EMBL" id="AKF92325.1"/>
    </source>
</evidence>
<proteinExistence type="predicted"/>
<reference evidence="2" key="1">
    <citation type="submission" date="2015-03" db="EMBL/GenBank/DDBJ databases">
        <title>MIGS Cultured Bacterial/Archaeal sample from Brevibacillus laterosporus.</title>
        <authorList>
            <person name="Zeng D."/>
            <person name="Zhu L."/>
            <person name="Dong G."/>
            <person name="Ye W."/>
            <person name="Ren D."/>
            <person name="Wu L."/>
            <person name="Xu J."/>
            <person name="Li G."/>
            <person name="Guo L."/>
        </authorList>
    </citation>
    <scope>NUCLEOTIDE SEQUENCE</scope>
    <source>
        <strain evidence="2">B9</strain>
    </source>
</reference>
<keyword evidence="1" id="KW-0812">Transmembrane</keyword>
<keyword evidence="1" id="KW-0472">Membrane</keyword>
<dbReference type="AlphaFoldDB" id="A0A0F7BYL0"/>
<evidence type="ECO:0000256" key="1">
    <source>
        <dbReference type="SAM" id="Phobius"/>
    </source>
</evidence>
<feature type="transmembrane region" description="Helical" evidence="1">
    <location>
        <begin position="15"/>
        <end position="37"/>
    </location>
</feature>
<keyword evidence="1" id="KW-1133">Transmembrane helix</keyword>
<gene>
    <name evidence="2" type="ORF">EX87_00540</name>
</gene>
<protein>
    <submittedName>
        <fullName evidence="2">Membrane protein</fullName>
    </submittedName>
</protein>